<sequence>MMRLKSRLVLTAVVATLISFPALAEQKLSVRPNGSIRISASTADVTRISVAGDRIRRIIKDDSRFQEMNDEATGDIFLRFAGALDKLEPETGYIITERGVTISYELTPKDNLGAETVIVTVNGAPDIPTAVSGSSSGGSGQRAAPSFELAAGEGGGGYASSLVVLARSAIDKHIAGRAAPSRGHGSVVASETANGMRARVMVANGGKSGRYVRPQDFFTGKVLAVWVQQNNLGPNQRTWVVVVEKR</sequence>
<evidence type="ECO:0000313" key="5">
    <source>
        <dbReference type="Proteomes" id="UP000284476"/>
    </source>
</evidence>
<dbReference type="InterPro" id="IPR010563">
    <property type="entry name" value="TraK_N"/>
</dbReference>
<dbReference type="RefSeq" id="WP_128207944.1">
    <property type="nucleotide sequence ID" value="NZ_JBHRSO010000013.1"/>
</dbReference>
<dbReference type="EMBL" id="SAUZ01000004">
    <property type="protein sequence ID" value="RWR22960.1"/>
    <property type="molecule type" value="Genomic_DNA"/>
</dbReference>
<protein>
    <recommendedName>
        <fullName evidence="6">TraK protein</fullName>
    </recommendedName>
</protein>
<accession>A0A443JR17</accession>
<comment type="caution">
    <text evidence="4">The sequence shown here is derived from an EMBL/GenBank/DDBJ whole genome shotgun (WGS) entry which is preliminary data.</text>
</comment>
<organism evidence="4 5">
    <name type="scientific">Paenirhodobacter populi</name>
    <dbReference type="NCBI Taxonomy" id="2306993"/>
    <lineage>
        <taxon>Bacteria</taxon>
        <taxon>Pseudomonadati</taxon>
        <taxon>Pseudomonadota</taxon>
        <taxon>Alphaproteobacteria</taxon>
        <taxon>Rhodobacterales</taxon>
        <taxon>Rhodobacter group</taxon>
        <taxon>Paenirhodobacter</taxon>
    </lineage>
</organism>
<feature type="signal peptide" evidence="1">
    <location>
        <begin position="1"/>
        <end position="24"/>
    </location>
</feature>
<evidence type="ECO:0000256" key="1">
    <source>
        <dbReference type="SAM" id="SignalP"/>
    </source>
</evidence>
<feature type="domain" description="TraK N-terminal" evidence="2">
    <location>
        <begin position="30"/>
        <end position="122"/>
    </location>
</feature>
<evidence type="ECO:0000259" key="3">
    <source>
        <dbReference type="Pfam" id="PF23536"/>
    </source>
</evidence>
<feature type="domain" description="TraK C-terminal" evidence="3">
    <location>
        <begin position="165"/>
        <end position="244"/>
    </location>
</feature>
<dbReference type="Proteomes" id="UP000284476">
    <property type="component" value="Unassembled WGS sequence"/>
</dbReference>
<reference evidence="4 5" key="2">
    <citation type="submission" date="2019-01" db="EMBL/GenBank/DDBJ databases">
        <authorList>
            <person name="Li Y."/>
        </authorList>
    </citation>
    <scope>NUCLEOTIDE SEQUENCE [LARGE SCALE GENOMIC DNA]</scope>
    <source>
        <strain evidence="4 5">SK2B-1</strain>
    </source>
</reference>
<dbReference type="Pfam" id="PF23536">
    <property type="entry name" value="TraK_C"/>
    <property type="match status" value="1"/>
</dbReference>
<evidence type="ECO:0008006" key="6">
    <source>
        <dbReference type="Google" id="ProtNLM"/>
    </source>
</evidence>
<gene>
    <name evidence="4" type="ORF">D2T30_04855</name>
</gene>
<keyword evidence="1" id="KW-0732">Signal</keyword>
<name>A0A443JR17_9RHOB</name>
<dbReference type="AlphaFoldDB" id="A0A443JR17"/>
<dbReference type="InterPro" id="IPR055397">
    <property type="entry name" value="TraK_C"/>
</dbReference>
<feature type="chain" id="PRO_5019324057" description="TraK protein" evidence="1">
    <location>
        <begin position="25"/>
        <end position="246"/>
    </location>
</feature>
<proteinExistence type="predicted"/>
<evidence type="ECO:0000259" key="2">
    <source>
        <dbReference type="Pfam" id="PF06586"/>
    </source>
</evidence>
<evidence type="ECO:0000313" key="4">
    <source>
        <dbReference type="EMBL" id="RWR22960.1"/>
    </source>
</evidence>
<reference evidence="4 5" key="1">
    <citation type="submission" date="2019-01" db="EMBL/GenBank/DDBJ databases">
        <title>Sinorhodobacter populi sp. nov. isolated from the symptomatic bark tissue of Populus euramericana canker.</title>
        <authorList>
            <person name="Xu G."/>
        </authorList>
    </citation>
    <scope>NUCLEOTIDE SEQUENCE [LARGE SCALE GENOMIC DNA]</scope>
    <source>
        <strain evidence="4 5">SK2B-1</strain>
    </source>
</reference>
<dbReference type="Pfam" id="PF06586">
    <property type="entry name" value="TraK_N"/>
    <property type="match status" value="1"/>
</dbReference>